<name>A0A078A378_STYLE</name>
<evidence type="ECO:0000313" key="3">
    <source>
        <dbReference type="Proteomes" id="UP000039865"/>
    </source>
</evidence>
<protein>
    <submittedName>
        <fullName evidence="2">Uncharacterized protein</fullName>
    </submittedName>
</protein>
<dbReference type="EMBL" id="CCKQ01004807">
    <property type="protein sequence ID" value="CDW75958.1"/>
    <property type="molecule type" value="Genomic_DNA"/>
</dbReference>
<dbReference type="AlphaFoldDB" id="A0A078A378"/>
<keyword evidence="3" id="KW-1185">Reference proteome</keyword>
<keyword evidence="1" id="KW-1133">Transmembrane helix</keyword>
<reference evidence="2 3" key="1">
    <citation type="submission" date="2014-06" db="EMBL/GenBank/DDBJ databases">
        <authorList>
            <person name="Swart Estienne"/>
        </authorList>
    </citation>
    <scope>NUCLEOTIDE SEQUENCE [LARGE SCALE GENOMIC DNA]</scope>
    <source>
        <strain evidence="2 3">130c</strain>
    </source>
</reference>
<keyword evidence="1" id="KW-0812">Transmembrane</keyword>
<dbReference type="InParanoid" id="A0A078A378"/>
<gene>
    <name evidence="2" type="primary">Contig4961.g5300</name>
    <name evidence="2" type="ORF">STYLEM_4954</name>
</gene>
<feature type="transmembrane region" description="Helical" evidence="1">
    <location>
        <begin position="128"/>
        <end position="147"/>
    </location>
</feature>
<evidence type="ECO:0000313" key="2">
    <source>
        <dbReference type="EMBL" id="CDW75958.1"/>
    </source>
</evidence>
<accession>A0A078A378</accession>
<sequence length="209" mass="24008">MMGRKFSKRLLVVLRKRIGQVKQIHEISQDQPKLNIENMYLSHYVLGADHALFWYTLTEMQFVLYNYYLPLSEDEGILLSKSDKDCIVQDCKNILGSFIRRKMLQVLFLGRLYNFSGVVIGLIYNCKIFLACLACIPFIILGSIMNAKFHADTSSDADCASKEANLLTSAVLAVHFYVDSVIIQHDQNSMEFDQDRQDEIFIAIFANMK</sequence>
<dbReference type="Proteomes" id="UP000039865">
    <property type="component" value="Unassembled WGS sequence"/>
</dbReference>
<proteinExistence type="predicted"/>
<organism evidence="2 3">
    <name type="scientific">Stylonychia lemnae</name>
    <name type="common">Ciliate</name>
    <dbReference type="NCBI Taxonomy" id="5949"/>
    <lineage>
        <taxon>Eukaryota</taxon>
        <taxon>Sar</taxon>
        <taxon>Alveolata</taxon>
        <taxon>Ciliophora</taxon>
        <taxon>Intramacronucleata</taxon>
        <taxon>Spirotrichea</taxon>
        <taxon>Stichotrichia</taxon>
        <taxon>Sporadotrichida</taxon>
        <taxon>Oxytrichidae</taxon>
        <taxon>Stylonychinae</taxon>
        <taxon>Stylonychia</taxon>
    </lineage>
</organism>
<evidence type="ECO:0000256" key="1">
    <source>
        <dbReference type="SAM" id="Phobius"/>
    </source>
</evidence>
<keyword evidence="1" id="KW-0472">Membrane</keyword>